<dbReference type="Gene3D" id="1.10.1760.20">
    <property type="match status" value="1"/>
</dbReference>
<keyword evidence="5" id="KW-1185">Reference proteome</keyword>
<keyword evidence="2" id="KW-0813">Transport</keyword>
<feature type="transmembrane region" description="Helical" evidence="3">
    <location>
        <begin position="126"/>
        <end position="145"/>
    </location>
</feature>
<sequence length="179" mass="17956">MASNTSVPQGSLRAGRLRFAGLALLGSALLAASAQVALPMWPVPATLQSMVVLLLGGLGGARLGLAAAGLYLAEGVLGLPVFAAGAAGPAVLAGPTAGYLIGFLPAAWLAGVLTRPAGWWQRGLGLLAAHLALFVPGLLWLGGFVGMERAVMAGFLLFLPATVIKTALALAVLQAVRRG</sequence>
<comment type="similarity">
    <text evidence="1 2">Belongs to the BioY family.</text>
</comment>
<dbReference type="Pfam" id="PF02632">
    <property type="entry name" value="BioY"/>
    <property type="match status" value="1"/>
</dbReference>
<protein>
    <recommendedName>
        <fullName evidence="2">Biotin transporter</fullName>
    </recommendedName>
</protein>
<evidence type="ECO:0000256" key="1">
    <source>
        <dbReference type="ARBA" id="ARBA00010692"/>
    </source>
</evidence>
<dbReference type="PANTHER" id="PTHR34295">
    <property type="entry name" value="BIOTIN TRANSPORTER BIOY"/>
    <property type="match status" value="1"/>
</dbReference>
<reference evidence="5" key="1">
    <citation type="journal article" date="2019" name="Int. J. Syst. Evol. Microbiol.">
        <title>The Global Catalogue of Microorganisms (GCM) 10K type strain sequencing project: providing services to taxonomists for standard genome sequencing and annotation.</title>
        <authorList>
            <consortium name="The Broad Institute Genomics Platform"/>
            <consortium name="The Broad Institute Genome Sequencing Center for Infectious Disease"/>
            <person name="Wu L."/>
            <person name="Ma J."/>
        </authorList>
    </citation>
    <scope>NUCLEOTIDE SEQUENCE [LARGE SCALE GENOMIC DNA]</scope>
    <source>
        <strain evidence="5">CECT 7131</strain>
    </source>
</reference>
<comment type="caution">
    <text evidence="4">The sequence shown here is derived from an EMBL/GenBank/DDBJ whole genome shotgun (WGS) entry which is preliminary data.</text>
</comment>
<organism evidence="4 5">
    <name type="scientific">Paeniroseomonas aquatica</name>
    <dbReference type="NCBI Taxonomy" id="373043"/>
    <lineage>
        <taxon>Bacteria</taxon>
        <taxon>Pseudomonadati</taxon>
        <taxon>Pseudomonadota</taxon>
        <taxon>Alphaproteobacteria</taxon>
        <taxon>Acetobacterales</taxon>
        <taxon>Acetobacteraceae</taxon>
        <taxon>Paeniroseomonas</taxon>
    </lineage>
</organism>
<dbReference type="EMBL" id="JAUFPN010000201">
    <property type="protein sequence ID" value="MDN3568038.1"/>
    <property type="molecule type" value="Genomic_DNA"/>
</dbReference>
<dbReference type="PIRSF" id="PIRSF016661">
    <property type="entry name" value="BioY"/>
    <property type="match status" value="1"/>
</dbReference>
<evidence type="ECO:0000313" key="5">
    <source>
        <dbReference type="Proteomes" id="UP001529369"/>
    </source>
</evidence>
<evidence type="ECO:0000256" key="3">
    <source>
        <dbReference type="SAM" id="Phobius"/>
    </source>
</evidence>
<proteinExistence type="inferred from homology"/>
<feature type="transmembrane region" description="Helical" evidence="3">
    <location>
        <begin position="70"/>
        <end position="91"/>
    </location>
</feature>
<dbReference type="PANTHER" id="PTHR34295:SF1">
    <property type="entry name" value="BIOTIN TRANSPORTER BIOY"/>
    <property type="match status" value="1"/>
</dbReference>
<feature type="transmembrane region" description="Helical" evidence="3">
    <location>
        <begin position="97"/>
        <end position="114"/>
    </location>
</feature>
<keyword evidence="3" id="KW-1133">Transmembrane helix</keyword>
<name>A0ABT8AEB5_9PROT</name>
<dbReference type="InterPro" id="IPR003784">
    <property type="entry name" value="BioY"/>
</dbReference>
<feature type="transmembrane region" description="Helical" evidence="3">
    <location>
        <begin position="151"/>
        <end position="173"/>
    </location>
</feature>
<dbReference type="Proteomes" id="UP001529369">
    <property type="component" value="Unassembled WGS sequence"/>
</dbReference>
<evidence type="ECO:0000256" key="2">
    <source>
        <dbReference type="PIRNR" id="PIRNR016661"/>
    </source>
</evidence>
<gene>
    <name evidence="4" type="ORF">QWZ14_26965</name>
</gene>
<keyword evidence="3" id="KW-0812">Transmembrane</keyword>
<dbReference type="RefSeq" id="WP_290320135.1">
    <property type="nucleotide sequence ID" value="NZ_JAUFPN010000201.1"/>
</dbReference>
<keyword evidence="2" id="KW-1003">Cell membrane</keyword>
<evidence type="ECO:0000313" key="4">
    <source>
        <dbReference type="EMBL" id="MDN3568038.1"/>
    </source>
</evidence>
<keyword evidence="2 3" id="KW-0472">Membrane</keyword>
<comment type="subcellular location">
    <subcellularLocation>
        <location evidence="2">Cell membrane</location>
        <topology evidence="2">Multi-pass membrane protein</topology>
    </subcellularLocation>
</comment>
<accession>A0ABT8AEB5</accession>